<dbReference type="InterPro" id="IPR022385">
    <property type="entry name" value="Rhs_assc_core"/>
</dbReference>
<evidence type="ECO:0000313" key="4">
    <source>
        <dbReference type="Proteomes" id="UP001610063"/>
    </source>
</evidence>
<feature type="chain" id="PRO_5046127365" evidence="1">
    <location>
        <begin position="21"/>
        <end position="2828"/>
    </location>
</feature>
<proteinExistence type="predicted"/>
<gene>
    <name evidence="3" type="ORF">ACHKAR_21465</name>
</gene>
<evidence type="ECO:0000259" key="2">
    <source>
        <dbReference type="Pfam" id="PF20041"/>
    </source>
</evidence>
<dbReference type="RefSeq" id="WP_395419526.1">
    <property type="nucleotide sequence ID" value="NZ_JBIPKE010000020.1"/>
</dbReference>
<evidence type="ECO:0000256" key="1">
    <source>
        <dbReference type="SAM" id="SignalP"/>
    </source>
</evidence>
<reference evidence="3 4" key="1">
    <citation type="journal article" date="2013" name="Int. J. Syst. Evol. Microbiol.">
        <title>Marinoscillum luteum sp. nov., isolated from marine sediment.</title>
        <authorList>
            <person name="Cha I.T."/>
            <person name="Park S.J."/>
            <person name="Kim S.J."/>
            <person name="Kim J.G."/>
            <person name="Jung M.Y."/>
            <person name="Shin K.S."/>
            <person name="Kwon K.K."/>
            <person name="Yang S.H."/>
            <person name="Seo Y.S."/>
            <person name="Rhee S.K."/>
        </authorList>
    </citation>
    <scope>NUCLEOTIDE SEQUENCE [LARGE SCALE GENOMIC DNA]</scope>
    <source>
        <strain evidence="3 4">KCTC 23939</strain>
    </source>
</reference>
<dbReference type="Proteomes" id="UP001610063">
    <property type="component" value="Unassembled WGS sequence"/>
</dbReference>
<dbReference type="Gene3D" id="2.180.10.10">
    <property type="entry name" value="RHS repeat-associated core"/>
    <property type="match status" value="1"/>
</dbReference>
<keyword evidence="4" id="KW-1185">Reference proteome</keyword>
<keyword evidence="1" id="KW-0732">Signal</keyword>
<dbReference type="Pfam" id="PF20041">
    <property type="entry name" value="DUF6443"/>
    <property type="match status" value="1"/>
</dbReference>
<sequence length="2828" mass="312127">MNAKSLMFLTALLCTHLSFSQEQSSAGKIVDTNTFSVGGVDAGSLQNSVNLFSGEVNLPVSLISAPGKQGLGINVAISYNSNVQHQAQTINEESATGVLGLGWTLSYPEIVVDHKNTGNVEDDQYYLKDGSLTELIYTGTESYYSKDRNTTYTAEVFKSKNYTNWKIRYITSRERWEITKEDGTVYIYGDQYTFPSSIPWVVKWGNWIGNSNVTSGQSQMPRAWNLSKIINRLETDYVIYGYDKVESKVGGSSGLLHTEACYLSTIENGLGYDVSLTYSSKNSYEYYEPHRENPTEPDAYQEIYEKKYLVDVRLNLNGDLIQTVTLNYHPLTELSSDDRYKKRLLSEIRSSDRFGSYTTQASFEYYTSGTYIGALQTVLTASGASISYTYQTKSVGDLDLPIYAPAGYSEPQIWQGPGYVVVCWRELNGVNHDNSDRPVKVYVYEWDGKWKENFITTIQGVDRDALGGDRYQEFFVQTQKDFFGIATPGTGGYCELFLVSKNDQTGGWSLYSPQVNIGSSKPSFVSGDNFVGVGQRAEGSSTSSKLTVYIKNNNMNSWRSAVINNYSGTRDPYHIGQSNYIFTTYEIGDYNYRDIHYLKRDKTFANKQTYDGNDSWNAQMGIASNNFVALKYSNGKAVIYQWDQYFNQTMTQLGTGFSNLMRMQSVNNSIVQASDYYQSKIDLGRFNGQSWITYSEATHNDVWRSSLNDDFFVWSDNSGGYDGFRMEFNPNTNSWKTRTQLPEHPSYPNDGLTVGSFWGNYSYYWPYLHKRSNTGIWNNTFYTSELSDTQGESSYVYGSPNFFFHEQSDGTGLYKYTLHNGEVEKTYIDGTYHSGFFANEAGGLGVFVTYGSSDEWSATSLKLHKVIRHSVGGALSFYPVKYISVNDGFSTISTAYNFTTSTATITPDGRSPQFNEATTLLGTTSTTTSPNGKVISYFYNGEVLADEHLTNVNSKSPFVRGMSYKTIALDAGNAEVSKTESYFTRKSLSITNALGQMIQTAELILPTQTKSTVEGITSIVTYDYNVLNQPEATTSVNYDADGNSDVYKQTQKYYWQVYSTTGLSDNLLSPVIQQTSLVNGVIQGSSVTTWSGDLPFRSYSQVASGSAFNDWTNSGTIPSNWQLVGEMVYDSDGRVIETKDALGVWSSTLYRNDLPVLKAYNAREDEIWSADFDDGTFGGTSTWYTPVSGGNWSTLSGSAVFDQSTITGMMYTDLSGQFDGDYIFEFDLTFEHNATNGSVEINWDKTSSADGYVLTIDFDGKVTLFDGASELATNVTDFNLSKWQPCRLVKSAGEIHVYIGNEKVLRSAVSERSGSRVEVWANQIACAFDNFRAYPEDAYVSSFSYDPKTRSVIATKKESGSTNYYAQDENYATYAHIDHNLNPGGSSANYLPGKYGLSVSSSNPIIGLQSASSGTEGFYEGFDFNLGRWSASGGDWTFEEGGLTHFNNAGASGKFILDLPEDITGKRVAVEFLVKMPSYYTGGSGKLSFGFGAGSSTWDGNEGTSGNAVFNEFMYDGSGFDFLLYTTPRDVNMKMGKTYKVLTILDFETQKVDCYVDGKYIITESFRSGASNVGKFVFFNRGDYGYSTPWTVDNLLIYSDPSLSATFVDASGKVRQSQSELPDTKVMVSGVFYDNLSRPYVQTRSLVLAGRLGYKSSFASWNSSTKQLSGDIAAEYGALAYSASVYETSPLGRVLESKIPGNDFVLGGVRTTRMAYGTNGDAGLNFDNEIGFDVDLPDNFYRASKVVNADGLESFQISDLSGNTVLTKAGSVKGIKYEAQNFQLSSSQSTHSFTAVRDQTIDYGYYGTSFKVGTSGPGSSNIVNNTVGYGSFTFQATQGVTYYVTYAGSYGGSITYDTKDPNADIYLYSRSTYDDVSNISYYYPPNYFDQGLSESERNSFVATSTHNFIGQVTESKDAESGITKYKYDAYGRLRFLEDAKGRAQGYFLYRKYDALGKMIEEGYINSGFTSANPDNQAWPPTPATWRKKYTYGNHENTTYDRDMLIQVEVNNDDDNAAEVTESYDALDGEGYQNAVRTKIHGEGVAMPIIAYSRNNSGQIVQVEYTKPVDQLIGEIVTGTREVQAKEVVLSGTRVESGGDLSVMASNSIVLKPGFWAKTGSSFIASAGVAAIDEAAIVYDYDLSGRLISIGSESNPNEYAVYVYGNNGALSQEILNNETLPINYSYYSDNGWLASIDVPSKFTESIEYTTNAYGSPSGYYSGNISKVTHTYPSGLGIENYSVRYKYDKLGRLLAADNSRYHENDIGVGGDMFYDRNGNILTKRVQSTNWNYSYIAGTNKVSTLTGSGTLGTYTYDNVGNITSNVTDGLSNITYDKGLGLTTSIDLSGEMTSFQYGANNQRLLKKDQEGANTFKTYYVHGDADYPLVEINDDGATQDVSKYIYGPGGVIAIAKEGNWSFVIKDHLGSTRAVVDASNAYTAGYNYRPFGRPFKKVGTEEVAYQFTGQEYDQETGLHNYRARLYDDELGRFYAVDPAGQFASPYVGIGNDPVNGVDPDGEFVTWSIGNGGFSVGFNLTPIGIPLGAGLNVGWQDGFSAGPYGEVGYRVGGNGLGAGAAVQQGLNYNFSNGNLSTSTTGLAYGSVGPFTAGGSVSYNYDITNNQWSNSWGVNAGIGFSNSDGSGGMGIGIGYGSGGFSYGLSGNYNSVGARNRIIGYNLERKGNTLYQNSPELIESFLSDGFTAPNGEYISRDELVITYNRDKKGNGRYLGFEDGKHHVNFDIQSYETTIHNVKALAVHEVYGHGMKGYHNVLKNHHMAYFASIDSKYWAGTTPGFKTHTVNRMYEYFNTQTGGTRMPMPYHNIFWKYQTLFK</sequence>
<feature type="domain" description="DUF6443" evidence="2">
    <location>
        <begin position="1614"/>
        <end position="1717"/>
    </location>
</feature>
<dbReference type="PANTHER" id="PTHR32305">
    <property type="match status" value="1"/>
</dbReference>
<dbReference type="PANTHER" id="PTHR32305:SF15">
    <property type="entry name" value="PROTEIN RHSA-RELATED"/>
    <property type="match status" value="1"/>
</dbReference>
<dbReference type="InterPro" id="IPR045619">
    <property type="entry name" value="DUF6443"/>
</dbReference>
<dbReference type="InterPro" id="IPR006530">
    <property type="entry name" value="YD"/>
</dbReference>
<feature type="signal peptide" evidence="1">
    <location>
        <begin position="1"/>
        <end position="20"/>
    </location>
</feature>
<dbReference type="NCBIfam" id="TIGR01643">
    <property type="entry name" value="YD_repeat_2x"/>
    <property type="match status" value="1"/>
</dbReference>
<protein>
    <submittedName>
        <fullName evidence="3">RHS repeat domain-containing protein</fullName>
    </submittedName>
</protein>
<dbReference type="InterPro" id="IPR050708">
    <property type="entry name" value="T6SS_VgrG/RHS"/>
</dbReference>
<dbReference type="Gene3D" id="2.60.120.560">
    <property type="entry name" value="Exo-inulinase, domain 1"/>
    <property type="match status" value="1"/>
</dbReference>
<comment type="caution">
    <text evidence="3">The sequence shown here is derived from an EMBL/GenBank/DDBJ whole genome shotgun (WGS) entry which is preliminary data.</text>
</comment>
<organism evidence="3 4">
    <name type="scientific">Marinoscillum luteum</name>
    <dbReference type="NCBI Taxonomy" id="861051"/>
    <lineage>
        <taxon>Bacteria</taxon>
        <taxon>Pseudomonadati</taxon>
        <taxon>Bacteroidota</taxon>
        <taxon>Cytophagia</taxon>
        <taxon>Cytophagales</taxon>
        <taxon>Reichenbachiellaceae</taxon>
        <taxon>Marinoscillum</taxon>
    </lineage>
</organism>
<accession>A0ABW7NEQ7</accession>
<evidence type="ECO:0000313" key="3">
    <source>
        <dbReference type="EMBL" id="MFH6986038.1"/>
    </source>
</evidence>
<dbReference type="NCBIfam" id="TIGR03696">
    <property type="entry name" value="Rhs_assc_core"/>
    <property type="match status" value="1"/>
</dbReference>
<dbReference type="EMBL" id="JBIPKE010000020">
    <property type="protein sequence ID" value="MFH6986038.1"/>
    <property type="molecule type" value="Genomic_DNA"/>
</dbReference>
<name>A0ABW7NEQ7_9BACT</name>